<dbReference type="AlphaFoldDB" id="A0A392T4X0"/>
<proteinExistence type="predicted"/>
<feature type="non-terminal residue" evidence="1">
    <location>
        <position position="1"/>
    </location>
</feature>
<name>A0A392T4X0_9FABA</name>
<organism evidence="1 2">
    <name type="scientific">Trifolium medium</name>
    <dbReference type="NCBI Taxonomy" id="97028"/>
    <lineage>
        <taxon>Eukaryota</taxon>
        <taxon>Viridiplantae</taxon>
        <taxon>Streptophyta</taxon>
        <taxon>Embryophyta</taxon>
        <taxon>Tracheophyta</taxon>
        <taxon>Spermatophyta</taxon>
        <taxon>Magnoliopsida</taxon>
        <taxon>eudicotyledons</taxon>
        <taxon>Gunneridae</taxon>
        <taxon>Pentapetalae</taxon>
        <taxon>rosids</taxon>
        <taxon>fabids</taxon>
        <taxon>Fabales</taxon>
        <taxon>Fabaceae</taxon>
        <taxon>Papilionoideae</taxon>
        <taxon>50 kb inversion clade</taxon>
        <taxon>NPAAA clade</taxon>
        <taxon>Hologalegina</taxon>
        <taxon>IRL clade</taxon>
        <taxon>Trifolieae</taxon>
        <taxon>Trifolium</taxon>
    </lineage>
</organism>
<reference evidence="1 2" key="1">
    <citation type="journal article" date="2018" name="Front. Plant Sci.">
        <title>Red Clover (Trifolium pratense) and Zigzag Clover (T. medium) - A Picture of Genomic Similarities and Differences.</title>
        <authorList>
            <person name="Dluhosova J."/>
            <person name="Istvanek J."/>
            <person name="Nedelnik J."/>
            <person name="Repkova J."/>
        </authorList>
    </citation>
    <scope>NUCLEOTIDE SEQUENCE [LARGE SCALE GENOMIC DNA]</scope>
    <source>
        <strain evidence="2">cv. 10/8</strain>
        <tissue evidence="1">Leaf</tissue>
    </source>
</reference>
<evidence type="ECO:0000313" key="1">
    <source>
        <dbReference type="EMBL" id="MCI55812.1"/>
    </source>
</evidence>
<dbReference type="EMBL" id="LXQA010502027">
    <property type="protein sequence ID" value="MCI55812.1"/>
    <property type="molecule type" value="Genomic_DNA"/>
</dbReference>
<accession>A0A392T4X0</accession>
<evidence type="ECO:0000313" key="2">
    <source>
        <dbReference type="Proteomes" id="UP000265520"/>
    </source>
</evidence>
<keyword evidence="2" id="KW-1185">Reference proteome</keyword>
<dbReference type="Proteomes" id="UP000265520">
    <property type="component" value="Unassembled WGS sequence"/>
</dbReference>
<sequence length="37" mass="4051">HAVLNARLARDDWPSESFSLSLAVARFDTVAFGFVSP</sequence>
<comment type="caution">
    <text evidence="1">The sequence shown here is derived from an EMBL/GenBank/DDBJ whole genome shotgun (WGS) entry which is preliminary data.</text>
</comment>
<protein>
    <submittedName>
        <fullName evidence="1">Uncharacterized protein</fullName>
    </submittedName>
</protein>